<dbReference type="SUPFAM" id="SSF52540">
    <property type="entry name" value="P-loop containing nucleoside triphosphate hydrolases"/>
    <property type="match status" value="2"/>
</dbReference>
<keyword evidence="2" id="KW-0963">Cytoplasm</keyword>
<dbReference type="InterPro" id="IPR017871">
    <property type="entry name" value="ABC_transporter-like_CS"/>
</dbReference>
<evidence type="ECO:0000313" key="18">
    <source>
        <dbReference type="EMBL" id="MBN4067239.1"/>
    </source>
</evidence>
<evidence type="ECO:0000256" key="7">
    <source>
        <dbReference type="ARBA" id="ARBA00022769"/>
    </source>
</evidence>
<dbReference type="InterPro" id="IPR041102">
    <property type="entry name" value="UvrA_inter"/>
</dbReference>
<keyword evidence="19" id="KW-1185">Reference proteome</keyword>
<evidence type="ECO:0000256" key="8">
    <source>
        <dbReference type="ARBA" id="ARBA00022771"/>
    </source>
</evidence>
<reference evidence="18 19" key="1">
    <citation type="submission" date="2021-02" db="EMBL/GenBank/DDBJ databases">
        <title>Activity-based single-cell genomes from oceanic crustal fluid captures similar information to metagenomic and metatranscriptomic surveys with orders of magnitude less sampling.</title>
        <authorList>
            <person name="D'Angelo T.S."/>
            <person name="Orcutt B.N."/>
        </authorList>
    </citation>
    <scope>NUCLEOTIDE SEQUENCE [LARGE SCALE GENOMIC DNA]</scope>
    <source>
        <strain evidence="18">AH-315-G07</strain>
    </source>
</reference>
<sequence length="852" mass="93474">MRAIVVKGAKEHNLKNIDVVIPRHQMVVVTGLSGSGKSSLVMDTIYAEGQRRYVESLSSYARQFLGLMEKPDVESIEGLSPAIAIDQKSTSQNPRSTVGTITEIYDYLRLLYANIGKVYCPRCNVPISKQSPAKIINTILSDYSGEKVILLAPLIRGKKGEHKEIIRSLMHEGYIRARIDGEIRELSEEIELERYKIHTIEVVADRVKVKKEIRQRITDSVEGALKLGKGLLIVQSDAGDVLFSQHAACLKCRYSYKEISPRLFSFNSPYGACSKCDGLGHIPETDKGRFWMMLKYQKSSSENVKQRIEEKMTALTCPQCQGKRLGIEALSVRIGGCHIADLCDLSIEKAAAFFNDLSLTGKEAVIAEKVVEEIIGRLGFLVNVGLTYLSLGRSARTLSGGEAQRIRLASQIGSGLVDVLYVLDEPSIGLHQRDNAKLLKTLKDLRDSGNTLIIIEHDRETMAAADQIIDLGPAAGTLGGHVVFSGSYTEIKKEKKSLTGQYLSGKKIIFPPQARRRPDGRSLRIFGARENNLKNIDVEFPLGVMTCVTGVSGSGKSSLVNEILLKGLMQKVYRSKEPPGLFDRFEGTEDIDKVVAIDQSPIGRTPRSNPATYTGMFDPVRDLFAALPDAAMRGYAKGRFSFNVKGGRCEACQGSGTMKIEMHFLPDVYVKCEECHTARFNVETLAIKYKGKSISDVLNMTVDEGAAFFVNIPSIKNKLDLLQSVGLGYIGIGQAATTLSGGEAQRIKLAKELSKRGTGNTLYILDEPSTGLHFADIEKLLGVLSRLVDKGNTVIIIEHNLDIIKFADYIIDLGPEGGDGGGALIASGTPEEVAKQKKSYTGRFLKKELQKV</sequence>
<keyword evidence="12" id="KW-0238">DNA-binding</keyword>
<dbReference type="PANTHER" id="PTHR43152:SF3">
    <property type="entry name" value="UVRABC SYSTEM PROTEIN A"/>
    <property type="match status" value="1"/>
</dbReference>
<evidence type="ECO:0000256" key="1">
    <source>
        <dbReference type="ARBA" id="ARBA00004496"/>
    </source>
</evidence>
<dbReference type="InterPro" id="IPR003439">
    <property type="entry name" value="ABC_transporter-like_ATP-bd"/>
</dbReference>
<evidence type="ECO:0000256" key="5">
    <source>
        <dbReference type="ARBA" id="ARBA00022741"/>
    </source>
</evidence>
<evidence type="ECO:0000256" key="15">
    <source>
        <dbReference type="ARBA" id="ARBA00039316"/>
    </source>
</evidence>
<keyword evidence="4" id="KW-0677">Repeat</keyword>
<evidence type="ECO:0000256" key="6">
    <source>
        <dbReference type="ARBA" id="ARBA00022763"/>
    </source>
</evidence>
<evidence type="ECO:0000259" key="17">
    <source>
        <dbReference type="PROSITE" id="PS50893"/>
    </source>
</evidence>
<dbReference type="Gene3D" id="1.10.8.280">
    <property type="entry name" value="ABC transporter ATPase domain-like"/>
    <property type="match status" value="1"/>
</dbReference>
<feature type="domain" description="ABC transporter" evidence="17">
    <location>
        <begin position="515"/>
        <end position="846"/>
    </location>
</feature>
<dbReference type="EMBL" id="JAFITR010000091">
    <property type="protein sequence ID" value="MBN4067239.1"/>
    <property type="molecule type" value="Genomic_DNA"/>
</dbReference>
<dbReference type="PROSITE" id="PS00211">
    <property type="entry name" value="ABC_TRANSPORTER_1"/>
    <property type="match status" value="2"/>
</dbReference>
<comment type="similarity">
    <text evidence="14">Belongs to the ABC transporter superfamily. UvrA family.</text>
</comment>
<keyword evidence="3" id="KW-0479">Metal-binding</keyword>
<comment type="subcellular location">
    <subcellularLocation>
        <location evidence="1">Cytoplasm</location>
    </subcellularLocation>
</comment>
<evidence type="ECO:0000256" key="13">
    <source>
        <dbReference type="ARBA" id="ARBA00023204"/>
    </source>
</evidence>
<gene>
    <name evidence="18" type="primary">uvrA</name>
    <name evidence="18" type="ORF">JYU14_04060</name>
</gene>
<keyword evidence="9" id="KW-0862">Zinc</keyword>
<evidence type="ECO:0000256" key="9">
    <source>
        <dbReference type="ARBA" id="ARBA00022833"/>
    </source>
</evidence>
<evidence type="ECO:0000256" key="16">
    <source>
        <dbReference type="ARBA" id="ARBA00042156"/>
    </source>
</evidence>
<keyword evidence="10" id="KW-0067">ATP-binding</keyword>
<dbReference type="Proteomes" id="UP000722121">
    <property type="component" value="Unassembled WGS sequence"/>
</dbReference>
<dbReference type="Gene3D" id="3.30.190.20">
    <property type="match status" value="1"/>
</dbReference>
<keyword evidence="6" id="KW-0227">DNA damage</keyword>
<accession>A0ABS3ASQ9</accession>
<dbReference type="InterPro" id="IPR004602">
    <property type="entry name" value="UvrA"/>
</dbReference>
<evidence type="ECO:0000256" key="10">
    <source>
        <dbReference type="ARBA" id="ARBA00022840"/>
    </source>
</evidence>
<name>A0ABS3ASQ9_9BACT</name>
<dbReference type="PROSITE" id="PS50893">
    <property type="entry name" value="ABC_TRANSPORTER_2"/>
    <property type="match status" value="1"/>
</dbReference>
<keyword evidence="5" id="KW-0547">Nucleotide-binding</keyword>
<dbReference type="Pfam" id="PF17760">
    <property type="entry name" value="UvrA_inter"/>
    <property type="match status" value="1"/>
</dbReference>
<dbReference type="CDD" id="cd03271">
    <property type="entry name" value="ABC_UvrA_II"/>
    <property type="match status" value="1"/>
</dbReference>
<evidence type="ECO:0000256" key="2">
    <source>
        <dbReference type="ARBA" id="ARBA00022490"/>
    </source>
</evidence>
<keyword evidence="11" id="KW-0267">Excision nuclease</keyword>
<evidence type="ECO:0000256" key="12">
    <source>
        <dbReference type="ARBA" id="ARBA00023125"/>
    </source>
</evidence>
<organism evidence="18 19">
    <name type="scientific">Simkania negevensis</name>
    <dbReference type="NCBI Taxonomy" id="83561"/>
    <lineage>
        <taxon>Bacteria</taxon>
        <taxon>Pseudomonadati</taxon>
        <taxon>Chlamydiota</taxon>
        <taxon>Chlamydiia</taxon>
        <taxon>Parachlamydiales</taxon>
        <taxon>Simkaniaceae</taxon>
        <taxon>Simkania</taxon>
    </lineage>
</organism>
<protein>
    <recommendedName>
        <fullName evidence="15">UvrABC system protein A</fullName>
    </recommendedName>
    <alternativeName>
        <fullName evidence="16">Excinuclease ABC subunit A</fullName>
    </alternativeName>
</protein>
<evidence type="ECO:0000313" key="19">
    <source>
        <dbReference type="Proteomes" id="UP000722121"/>
    </source>
</evidence>
<dbReference type="PANTHER" id="PTHR43152">
    <property type="entry name" value="UVRABC SYSTEM PROTEIN A"/>
    <property type="match status" value="1"/>
</dbReference>
<keyword evidence="7" id="KW-0228">DNA excision</keyword>
<dbReference type="Gene3D" id="3.40.50.300">
    <property type="entry name" value="P-loop containing nucleotide triphosphate hydrolases"/>
    <property type="match status" value="3"/>
</dbReference>
<dbReference type="NCBIfam" id="TIGR00630">
    <property type="entry name" value="uvra"/>
    <property type="match status" value="1"/>
</dbReference>
<keyword evidence="13" id="KW-0234">DNA repair</keyword>
<keyword evidence="8" id="KW-0863">Zinc-finger</keyword>
<evidence type="ECO:0000256" key="4">
    <source>
        <dbReference type="ARBA" id="ARBA00022737"/>
    </source>
</evidence>
<dbReference type="InterPro" id="IPR027417">
    <property type="entry name" value="P-loop_NTPase"/>
</dbReference>
<dbReference type="Gene3D" id="1.20.1580.10">
    <property type="entry name" value="ABC transporter ATPase like domain"/>
    <property type="match status" value="3"/>
</dbReference>
<comment type="caution">
    <text evidence="18">The sequence shown here is derived from an EMBL/GenBank/DDBJ whole genome shotgun (WGS) entry which is preliminary data.</text>
</comment>
<evidence type="ECO:0000256" key="14">
    <source>
        <dbReference type="ARBA" id="ARBA00038000"/>
    </source>
</evidence>
<evidence type="ECO:0000256" key="3">
    <source>
        <dbReference type="ARBA" id="ARBA00022723"/>
    </source>
</evidence>
<proteinExistence type="inferred from homology"/>
<evidence type="ECO:0000256" key="11">
    <source>
        <dbReference type="ARBA" id="ARBA00022881"/>
    </source>
</evidence>